<feature type="domain" description="Flagellar motor switch protein FliG middle" evidence="13">
    <location>
        <begin position="142"/>
        <end position="209"/>
    </location>
</feature>
<evidence type="ECO:0000256" key="7">
    <source>
        <dbReference type="ARBA" id="ARBA00022779"/>
    </source>
</evidence>
<evidence type="ECO:0000259" key="13">
    <source>
        <dbReference type="Pfam" id="PF14841"/>
    </source>
</evidence>
<evidence type="ECO:0000313" key="15">
    <source>
        <dbReference type="EMBL" id="SEI83919.1"/>
    </source>
</evidence>
<keyword evidence="9" id="KW-0975">Bacterial flagellum</keyword>
<dbReference type="RefSeq" id="WP_074835063.1">
    <property type="nucleotide sequence ID" value="NZ_CATMKJ010000001.1"/>
</dbReference>
<keyword evidence="7" id="KW-0283">Flagellar rotation</keyword>
<dbReference type="Pfam" id="PF14841">
    <property type="entry name" value="FliG_M"/>
    <property type="match status" value="1"/>
</dbReference>
<dbReference type="EMBL" id="FNYY01000002">
    <property type="protein sequence ID" value="SEI83919.1"/>
    <property type="molecule type" value="Genomic_DNA"/>
</dbReference>
<evidence type="ECO:0000259" key="12">
    <source>
        <dbReference type="Pfam" id="PF01706"/>
    </source>
</evidence>
<dbReference type="Proteomes" id="UP000182932">
    <property type="component" value="Unassembled WGS sequence"/>
</dbReference>
<sequence length="360" mass="38158">MSELATTNNLPSVRGATVGANAGRSRATSLSRKQKAAIIVRLLVNEGTEVPLSELPEGLQEDLTQQMGAMRYVDRATLADVVSEFADELESIGLHFAGGIAGALSALDGKISPQTAARLRKEAGVRQTGDPWMRIRALPAPRLLDFITSESTEVAAVLLSKLDTAMAADILSQMAGPEARRITYAVSRTANVTPEAVDRIGLSLASQLDRDPVRAFKAAPVARVGAILNSSPAATRDALLSGLEEQDETFAGQVRKAIFTFENIGDRVRPGDVPVIMREVDAETLAAALAAASAGGLEKIVEFLLGNMSKRMAESLRDEMNEVGDQKPKAAEAAMNAVVAVIRRQADAGTITLITDEEEA</sequence>
<evidence type="ECO:0000256" key="4">
    <source>
        <dbReference type="ARBA" id="ARBA00021870"/>
    </source>
</evidence>
<evidence type="ECO:0000256" key="2">
    <source>
        <dbReference type="ARBA" id="ARBA00004413"/>
    </source>
</evidence>
<evidence type="ECO:0000313" key="16">
    <source>
        <dbReference type="Proteomes" id="UP000182932"/>
    </source>
</evidence>
<evidence type="ECO:0000256" key="11">
    <source>
        <dbReference type="SAM" id="MobiDB-lite"/>
    </source>
</evidence>
<dbReference type="Pfam" id="PF01706">
    <property type="entry name" value="FliG_C"/>
    <property type="match status" value="1"/>
</dbReference>
<dbReference type="GeneID" id="80817034"/>
<dbReference type="PANTHER" id="PTHR30534">
    <property type="entry name" value="FLAGELLAR MOTOR SWITCH PROTEIN FLIG"/>
    <property type="match status" value="1"/>
</dbReference>
<evidence type="ECO:0000256" key="5">
    <source>
        <dbReference type="ARBA" id="ARBA00022475"/>
    </source>
</evidence>
<evidence type="ECO:0000256" key="1">
    <source>
        <dbReference type="ARBA" id="ARBA00004117"/>
    </source>
</evidence>
<evidence type="ECO:0000259" key="14">
    <source>
        <dbReference type="Pfam" id="PF14842"/>
    </source>
</evidence>
<keyword evidence="15" id="KW-0282">Flagellum</keyword>
<dbReference type="InterPro" id="IPR011002">
    <property type="entry name" value="FliG_a-hlx"/>
</dbReference>
<proteinExistence type="inferred from homology"/>
<dbReference type="PANTHER" id="PTHR30534:SF0">
    <property type="entry name" value="FLAGELLAR MOTOR SWITCH PROTEIN FLIG"/>
    <property type="match status" value="1"/>
</dbReference>
<dbReference type="GO" id="GO:0006935">
    <property type="term" value="P:chemotaxis"/>
    <property type="evidence" value="ECO:0007669"/>
    <property type="project" value="UniProtKB-KW"/>
</dbReference>
<accession>A0A975ZMA5</accession>
<dbReference type="InterPro" id="IPR028263">
    <property type="entry name" value="FliG_N"/>
</dbReference>
<reference evidence="15 16" key="1">
    <citation type="submission" date="2016-10" db="EMBL/GenBank/DDBJ databases">
        <authorList>
            <person name="Varghese N."/>
            <person name="Submissions S."/>
        </authorList>
    </citation>
    <scope>NUCLEOTIDE SEQUENCE [LARGE SCALE GENOMIC DNA]</scope>
    <source>
        <strain evidence="15 16">FF3</strain>
    </source>
</reference>
<dbReference type="Pfam" id="PF14842">
    <property type="entry name" value="FliG_N"/>
    <property type="match status" value="1"/>
</dbReference>
<evidence type="ECO:0000256" key="10">
    <source>
        <dbReference type="ARBA" id="ARBA00025598"/>
    </source>
</evidence>
<dbReference type="Gene3D" id="1.10.220.30">
    <property type="match status" value="3"/>
</dbReference>
<evidence type="ECO:0000256" key="9">
    <source>
        <dbReference type="ARBA" id="ARBA00023143"/>
    </source>
</evidence>
<dbReference type="SUPFAM" id="SSF48029">
    <property type="entry name" value="FliG"/>
    <property type="match status" value="2"/>
</dbReference>
<dbReference type="AlphaFoldDB" id="A0A975ZMA5"/>
<keyword evidence="5" id="KW-1003">Cell membrane</keyword>
<name>A0A975ZMA5_9RHOB</name>
<dbReference type="InterPro" id="IPR000090">
    <property type="entry name" value="Flg_Motor_Flig"/>
</dbReference>
<feature type="domain" description="Flagellar motor switch protein FliG N-terminal" evidence="14">
    <location>
        <begin position="30"/>
        <end position="132"/>
    </location>
</feature>
<dbReference type="GO" id="GO:0009425">
    <property type="term" value="C:bacterial-type flagellum basal body"/>
    <property type="evidence" value="ECO:0007669"/>
    <property type="project" value="UniProtKB-SubCell"/>
</dbReference>
<comment type="subcellular location">
    <subcellularLocation>
        <location evidence="1">Bacterial flagellum basal body</location>
    </subcellularLocation>
    <subcellularLocation>
        <location evidence="2">Cell membrane</location>
        <topology evidence="2">Peripheral membrane protein</topology>
        <orientation evidence="2">Cytoplasmic side</orientation>
    </subcellularLocation>
</comment>
<evidence type="ECO:0000256" key="6">
    <source>
        <dbReference type="ARBA" id="ARBA00022500"/>
    </source>
</evidence>
<dbReference type="GO" id="GO:0005886">
    <property type="term" value="C:plasma membrane"/>
    <property type="evidence" value="ECO:0007669"/>
    <property type="project" value="UniProtKB-SubCell"/>
</dbReference>
<keyword evidence="15" id="KW-0969">Cilium</keyword>
<protein>
    <recommendedName>
        <fullName evidence="4">Flagellar motor switch protein FliG</fullName>
    </recommendedName>
</protein>
<dbReference type="PRINTS" id="PR00954">
    <property type="entry name" value="FLGMOTORFLIG"/>
</dbReference>
<comment type="similarity">
    <text evidence="3">Belongs to the FliG family.</text>
</comment>
<keyword evidence="8" id="KW-0472">Membrane</keyword>
<comment type="caution">
    <text evidence="15">The sequence shown here is derived from an EMBL/GenBank/DDBJ whole genome shotgun (WGS) entry which is preliminary data.</text>
</comment>
<evidence type="ECO:0000256" key="3">
    <source>
        <dbReference type="ARBA" id="ARBA00010299"/>
    </source>
</evidence>
<feature type="region of interest" description="Disordered" evidence="11">
    <location>
        <begin position="1"/>
        <end position="26"/>
    </location>
</feature>
<keyword evidence="6" id="KW-0145">Chemotaxis</keyword>
<organism evidence="15 16">
    <name type="scientific">Marinovum algicola</name>
    <dbReference type="NCBI Taxonomy" id="42444"/>
    <lineage>
        <taxon>Bacteria</taxon>
        <taxon>Pseudomonadati</taxon>
        <taxon>Pseudomonadota</taxon>
        <taxon>Alphaproteobacteria</taxon>
        <taxon>Rhodobacterales</taxon>
        <taxon>Roseobacteraceae</taxon>
        <taxon>Marinovum</taxon>
    </lineage>
</organism>
<keyword evidence="15" id="KW-0966">Cell projection</keyword>
<dbReference type="GO" id="GO:0071973">
    <property type="term" value="P:bacterial-type flagellum-dependent cell motility"/>
    <property type="evidence" value="ECO:0007669"/>
    <property type="project" value="InterPro"/>
</dbReference>
<evidence type="ECO:0000256" key="8">
    <source>
        <dbReference type="ARBA" id="ARBA00023136"/>
    </source>
</evidence>
<dbReference type="InterPro" id="IPR032779">
    <property type="entry name" value="FliG_M"/>
</dbReference>
<feature type="domain" description="Flagellar motor switch protein FliG C-terminal" evidence="12">
    <location>
        <begin position="242"/>
        <end position="353"/>
    </location>
</feature>
<feature type="compositionally biased region" description="Polar residues" evidence="11">
    <location>
        <begin position="1"/>
        <end position="11"/>
    </location>
</feature>
<dbReference type="InterPro" id="IPR023087">
    <property type="entry name" value="Flg_Motor_Flig_C"/>
</dbReference>
<comment type="function">
    <text evidence="10">FliG is one of three proteins (FliG, FliN, FliM) that forms the rotor-mounted switch complex (C ring), located at the base of the basal body. This complex interacts with the CheY and CheZ chemotaxis proteins, in addition to contacting components of the motor that determine the direction of flagellar rotation.</text>
</comment>
<dbReference type="GO" id="GO:0003774">
    <property type="term" value="F:cytoskeletal motor activity"/>
    <property type="evidence" value="ECO:0007669"/>
    <property type="project" value="InterPro"/>
</dbReference>
<gene>
    <name evidence="15" type="ORF">SAMN04487940_102165</name>
</gene>
<keyword evidence="16" id="KW-1185">Reference proteome</keyword>